<dbReference type="RefSeq" id="XP_018036871.1">
    <property type="nucleotide sequence ID" value="XM_018178555.1"/>
</dbReference>
<feature type="region of interest" description="Disordered" evidence="1">
    <location>
        <begin position="1"/>
        <end position="31"/>
    </location>
</feature>
<dbReference type="OrthoDB" id="3797690at2759"/>
<organism evidence="2 3">
    <name type="scientific">Paraphaeosphaeria sporulosa</name>
    <dbReference type="NCBI Taxonomy" id="1460663"/>
    <lineage>
        <taxon>Eukaryota</taxon>
        <taxon>Fungi</taxon>
        <taxon>Dikarya</taxon>
        <taxon>Ascomycota</taxon>
        <taxon>Pezizomycotina</taxon>
        <taxon>Dothideomycetes</taxon>
        <taxon>Pleosporomycetidae</taxon>
        <taxon>Pleosporales</taxon>
        <taxon>Massarineae</taxon>
        <taxon>Didymosphaeriaceae</taxon>
        <taxon>Paraphaeosphaeria</taxon>
    </lineage>
</organism>
<evidence type="ECO:0000313" key="2">
    <source>
        <dbReference type="EMBL" id="OAG06506.1"/>
    </source>
</evidence>
<accession>A0A177CGL9</accession>
<dbReference type="InParanoid" id="A0A177CGL9"/>
<protein>
    <submittedName>
        <fullName evidence="2">Uncharacterized protein</fullName>
    </submittedName>
</protein>
<dbReference type="GeneID" id="28762041"/>
<dbReference type="EMBL" id="KV441552">
    <property type="protein sequence ID" value="OAG06506.1"/>
    <property type="molecule type" value="Genomic_DNA"/>
</dbReference>
<sequence>MNHWTQRVGQLSKIRNRKPRPPYKLGTQPPRDSLNSLVFEALGSTENPTNFVLCSKEINTFKEHLWANKNLMGLNV</sequence>
<evidence type="ECO:0000256" key="1">
    <source>
        <dbReference type="SAM" id="MobiDB-lite"/>
    </source>
</evidence>
<proteinExistence type="predicted"/>
<gene>
    <name evidence="2" type="ORF">CC84DRAFT_1164763</name>
</gene>
<keyword evidence="3" id="KW-1185">Reference proteome</keyword>
<evidence type="ECO:0000313" key="3">
    <source>
        <dbReference type="Proteomes" id="UP000077069"/>
    </source>
</evidence>
<name>A0A177CGL9_9PLEO</name>
<dbReference type="Proteomes" id="UP000077069">
    <property type="component" value="Unassembled WGS sequence"/>
</dbReference>
<reference evidence="2 3" key="1">
    <citation type="submission" date="2016-05" db="EMBL/GenBank/DDBJ databases">
        <title>Comparative analysis of secretome profiles of manganese(II)-oxidizing ascomycete fungi.</title>
        <authorList>
            <consortium name="DOE Joint Genome Institute"/>
            <person name="Zeiner C.A."/>
            <person name="Purvine S.O."/>
            <person name="Zink E.M."/>
            <person name="Wu S."/>
            <person name="Pasa-Tolic L."/>
            <person name="Chaput D.L."/>
            <person name="Haridas S."/>
            <person name="Grigoriev I.V."/>
            <person name="Santelli C.M."/>
            <person name="Hansel C.M."/>
        </authorList>
    </citation>
    <scope>NUCLEOTIDE SEQUENCE [LARGE SCALE GENOMIC DNA]</scope>
    <source>
        <strain evidence="2 3">AP3s5-JAC2a</strain>
    </source>
</reference>
<dbReference type="AlphaFoldDB" id="A0A177CGL9"/>